<evidence type="ECO:0000256" key="6">
    <source>
        <dbReference type="SAM" id="MobiDB-lite"/>
    </source>
</evidence>
<dbReference type="EMBL" id="VDEP01000471">
    <property type="protein sequence ID" value="KAA1076157.1"/>
    <property type="molecule type" value="Genomic_DNA"/>
</dbReference>
<feature type="region of interest" description="Disordered" evidence="6">
    <location>
        <begin position="1"/>
        <end position="41"/>
    </location>
</feature>
<dbReference type="InterPro" id="IPR016024">
    <property type="entry name" value="ARM-type_fold"/>
</dbReference>
<gene>
    <name evidence="7" type="primary">KAP95_3</name>
    <name evidence="8" type="ORF">PGT21_035188</name>
    <name evidence="7" type="ORF">PGTUg99_036506</name>
</gene>
<dbReference type="PANTHER" id="PTHR10527">
    <property type="entry name" value="IMPORTIN BETA"/>
    <property type="match status" value="1"/>
</dbReference>
<protein>
    <submittedName>
        <fullName evidence="7">Karyopherin beta</fullName>
    </submittedName>
</protein>
<organism evidence="7 10">
    <name type="scientific">Puccinia graminis f. sp. tritici</name>
    <dbReference type="NCBI Taxonomy" id="56615"/>
    <lineage>
        <taxon>Eukaryota</taxon>
        <taxon>Fungi</taxon>
        <taxon>Dikarya</taxon>
        <taxon>Basidiomycota</taxon>
        <taxon>Pucciniomycotina</taxon>
        <taxon>Pucciniomycetes</taxon>
        <taxon>Pucciniales</taxon>
        <taxon>Pucciniaceae</taxon>
        <taxon>Puccinia</taxon>
    </lineage>
</organism>
<evidence type="ECO:0000256" key="1">
    <source>
        <dbReference type="ARBA" id="ARBA00004496"/>
    </source>
</evidence>
<evidence type="ECO:0000256" key="3">
    <source>
        <dbReference type="ARBA" id="ARBA00022490"/>
    </source>
</evidence>
<dbReference type="InterPro" id="IPR040122">
    <property type="entry name" value="Importin_beta"/>
</dbReference>
<keyword evidence="4" id="KW-0677">Repeat</keyword>
<evidence type="ECO:0000313" key="10">
    <source>
        <dbReference type="Proteomes" id="UP000325313"/>
    </source>
</evidence>
<keyword evidence="5" id="KW-0653">Protein transport</keyword>
<evidence type="ECO:0000256" key="2">
    <source>
        <dbReference type="ARBA" id="ARBA00022448"/>
    </source>
</evidence>
<reference evidence="9 10" key="1">
    <citation type="submission" date="2019-05" db="EMBL/GenBank/DDBJ databases">
        <title>Emergence of the Ug99 lineage of the wheat stem rust pathogen through somatic hybridization.</title>
        <authorList>
            <person name="Li F."/>
            <person name="Upadhyaya N.M."/>
            <person name="Sperschneider J."/>
            <person name="Matny O."/>
            <person name="Nguyen-Phuc H."/>
            <person name="Mago R."/>
            <person name="Raley C."/>
            <person name="Miller M.E."/>
            <person name="Silverstein K.A.T."/>
            <person name="Henningsen E."/>
            <person name="Hirsch C.D."/>
            <person name="Visser B."/>
            <person name="Pretorius Z.A."/>
            <person name="Steffenson B.J."/>
            <person name="Schwessinger B."/>
            <person name="Dodds P.N."/>
            <person name="Figueroa M."/>
        </authorList>
    </citation>
    <scope>NUCLEOTIDE SEQUENCE [LARGE SCALE GENOMIC DNA]</scope>
    <source>
        <strain evidence="8">21-0</strain>
        <strain evidence="7 10">Ug99</strain>
    </source>
</reference>
<keyword evidence="9" id="KW-1185">Reference proteome</keyword>
<dbReference type="GO" id="GO:0006606">
    <property type="term" value="P:protein import into nucleus"/>
    <property type="evidence" value="ECO:0007669"/>
    <property type="project" value="InterPro"/>
</dbReference>
<evidence type="ECO:0000256" key="5">
    <source>
        <dbReference type="ARBA" id="ARBA00022927"/>
    </source>
</evidence>
<evidence type="ECO:0000313" key="7">
    <source>
        <dbReference type="EMBL" id="KAA1076157.1"/>
    </source>
</evidence>
<dbReference type="EMBL" id="VSWC01000092">
    <property type="protein sequence ID" value="KAA1091526.1"/>
    <property type="molecule type" value="Genomic_DNA"/>
</dbReference>
<dbReference type="Proteomes" id="UP000324748">
    <property type="component" value="Unassembled WGS sequence"/>
</dbReference>
<keyword evidence="2" id="KW-0813">Transport</keyword>
<keyword evidence="3" id="KW-0963">Cytoplasm</keyword>
<name>A0A5B0MG28_PUCGR</name>
<dbReference type="GO" id="GO:0005737">
    <property type="term" value="C:cytoplasm"/>
    <property type="evidence" value="ECO:0007669"/>
    <property type="project" value="UniProtKB-SubCell"/>
</dbReference>
<evidence type="ECO:0000256" key="4">
    <source>
        <dbReference type="ARBA" id="ARBA00022737"/>
    </source>
</evidence>
<proteinExistence type="predicted"/>
<dbReference type="Proteomes" id="UP000325313">
    <property type="component" value="Unassembled WGS sequence"/>
</dbReference>
<dbReference type="OrthoDB" id="2677826at2759"/>
<dbReference type="InterPro" id="IPR011989">
    <property type="entry name" value="ARM-like"/>
</dbReference>
<sequence length="242" mass="26017">MSFSAQNPGGYPGIPRDTRCQEATPPGGTPPGERLQASSLGGVPPGKLDCVPACWEESLPASWYTDQLVGRTPSRRAGFYKIKDGLIQLLADEQRAVRQVSGQAIAVIGAVELPLGMWPGLIGQLLQIINNAEGGVPLRQATLQAIGYLCESTLPEVLAAQSNEILTAVVSGARKEEPSTEVQLAAVNALYNSLEFVRANFDREVRSYTIFSAVPACREEPLPTSWFKNQLAGRNRSQRAGL</sequence>
<comment type="caution">
    <text evidence="7">The sequence shown here is derived from an EMBL/GenBank/DDBJ whole genome shotgun (WGS) entry which is preliminary data.</text>
</comment>
<accession>A0A5B0MG28</accession>
<evidence type="ECO:0000313" key="8">
    <source>
        <dbReference type="EMBL" id="KAA1091526.1"/>
    </source>
</evidence>
<evidence type="ECO:0000313" key="9">
    <source>
        <dbReference type="Proteomes" id="UP000324748"/>
    </source>
</evidence>
<comment type="subcellular location">
    <subcellularLocation>
        <location evidence="1">Cytoplasm</location>
    </subcellularLocation>
</comment>
<dbReference type="AlphaFoldDB" id="A0A5B0MG28"/>
<dbReference type="Gene3D" id="1.25.10.10">
    <property type="entry name" value="Leucine-rich Repeat Variant"/>
    <property type="match status" value="1"/>
</dbReference>
<dbReference type="SUPFAM" id="SSF48371">
    <property type="entry name" value="ARM repeat"/>
    <property type="match status" value="1"/>
</dbReference>